<reference evidence="2" key="1">
    <citation type="submission" date="2020-09" db="EMBL/GenBank/DDBJ databases">
        <title>A novel bacterium of genus Mangrovicoccus, isolated from South China Sea.</title>
        <authorList>
            <person name="Huang H."/>
            <person name="Mo K."/>
            <person name="Hu Y."/>
        </authorList>
    </citation>
    <scope>NUCLEOTIDE SEQUENCE</scope>
    <source>
        <strain evidence="2">HB182678</strain>
    </source>
</reference>
<feature type="chain" id="PRO_5035171885" description="Lipoprotein" evidence="1">
    <location>
        <begin position="19"/>
        <end position="145"/>
    </location>
</feature>
<name>A0A8J6YV29_9RHOB</name>
<dbReference type="Proteomes" id="UP000609121">
    <property type="component" value="Unassembled WGS sequence"/>
</dbReference>
<gene>
    <name evidence="2" type="ORF">ICN82_00580</name>
</gene>
<evidence type="ECO:0000313" key="3">
    <source>
        <dbReference type="Proteomes" id="UP000609121"/>
    </source>
</evidence>
<protein>
    <recommendedName>
        <fullName evidence="4">Lipoprotein</fullName>
    </recommendedName>
</protein>
<dbReference type="EMBL" id="JACVXA010000001">
    <property type="protein sequence ID" value="MBE3636694.1"/>
    <property type="molecule type" value="Genomic_DNA"/>
</dbReference>
<dbReference type="AlphaFoldDB" id="A0A8J6YV29"/>
<comment type="caution">
    <text evidence="2">The sequence shown here is derived from an EMBL/GenBank/DDBJ whole genome shotgun (WGS) entry which is preliminary data.</text>
</comment>
<organism evidence="2 3">
    <name type="scientific">Mangrovicoccus algicola</name>
    <dbReference type="NCBI Taxonomy" id="2771008"/>
    <lineage>
        <taxon>Bacteria</taxon>
        <taxon>Pseudomonadati</taxon>
        <taxon>Pseudomonadota</taxon>
        <taxon>Alphaproteobacteria</taxon>
        <taxon>Rhodobacterales</taxon>
        <taxon>Paracoccaceae</taxon>
        <taxon>Mangrovicoccus</taxon>
    </lineage>
</organism>
<evidence type="ECO:0000256" key="1">
    <source>
        <dbReference type="SAM" id="SignalP"/>
    </source>
</evidence>
<keyword evidence="3" id="KW-1185">Reference proteome</keyword>
<evidence type="ECO:0000313" key="2">
    <source>
        <dbReference type="EMBL" id="MBE3636694.1"/>
    </source>
</evidence>
<proteinExistence type="predicted"/>
<accession>A0A8J6YV29</accession>
<dbReference type="RefSeq" id="WP_193178877.1">
    <property type="nucleotide sequence ID" value="NZ_JACVXA010000001.1"/>
</dbReference>
<keyword evidence="1" id="KW-0732">Signal</keyword>
<feature type="signal peptide" evidence="1">
    <location>
        <begin position="1"/>
        <end position="18"/>
    </location>
</feature>
<sequence length="145" mass="14859">MLGKTAIVLSMLSLTACAVGEVGADGQAASGPMGQKPLMTDTVQASFSQALSACQKGTGLDSLGTRGFSPVRNGYQAKIDNPNLLGRSVVSAKQTREGCIVGVTPIFPVEESTVRNLVARISAPANTSMRSGTRGGVGFAEVIFP</sequence>
<evidence type="ECO:0008006" key="4">
    <source>
        <dbReference type="Google" id="ProtNLM"/>
    </source>
</evidence>
<dbReference type="PROSITE" id="PS51257">
    <property type="entry name" value="PROKAR_LIPOPROTEIN"/>
    <property type="match status" value="1"/>
</dbReference>